<accession>A0A0C1Z441</accession>
<name>A0A0C1Z441_9BACT</name>
<evidence type="ECO:0000313" key="2">
    <source>
        <dbReference type="Proteomes" id="UP000031599"/>
    </source>
</evidence>
<protein>
    <submittedName>
        <fullName evidence="1">Uncharacterized protein</fullName>
    </submittedName>
</protein>
<dbReference type="Proteomes" id="UP000031599">
    <property type="component" value="Unassembled WGS sequence"/>
</dbReference>
<comment type="caution">
    <text evidence="1">The sequence shown here is derived from an EMBL/GenBank/DDBJ whole genome shotgun (WGS) entry which is preliminary data.</text>
</comment>
<reference evidence="1 2" key="1">
    <citation type="submission" date="2014-12" db="EMBL/GenBank/DDBJ databases">
        <title>Genome assembly of Enhygromyxa salina DSM 15201.</title>
        <authorList>
            <person name="Sharma G."/>
            <person name="Subramanian S."/>
        </authorList>
    </citation>
    <scope>NUCLEOTIDE SEQUENCE [LARGE SCALE GENOMIC DNA]</scope>
    <source>
        <strain evidence="1 2">DSM 15201</strain>
    </source>
</reference>
<gene>
    <name evidence="1" type="ORF">DB30_01479</name>
</gene>
<dbReference type="EMBL" id="JMCC02000131">
    <property type="protein sequence ID" value="KIG12444.1"/>
    <property type="molecule type" value="Genomic_DNA"/>
</dbReference>
<sequence length="38" mass="4035">MASLGDPSLGGSSRWQPLGVQIKHAINPTAGLRDTVFR</sequence>
<dbReference type="AlphaFoldDB" id="A0A0C1Z441"/>
<proteinExistence type="predicted"/>
<evidence type="ECO:0000313" key="1">
    <source>
        <dbReference type="EMBL" id="KIG12444.1"/>
    </source>
</evidence>
<organism evidence="1 2">
    <name type="scientific">Enhygromyxa salina</name>
    <dbReference type="NCBI Taxonomy" id="215803"/>
    <lineage>
        <taxon>Bacteria</taxon>
        <taxon>Pseudomonadati</taxon>
        <taxon>Myxococcota</taxon>
        <taxon>Polyangia</taxon>
        <taxon>Nannocystales</taxon>
        <taxon>Nannocystaceae</taxon>
        <taxon>Enhygromyxa</taxon>
    </lineage>
</organism>